<name>A0A9X7W3D7_9BACL</name>
<dbReference type="PRINTS" id="PR00955">
    <property type="entry name" value="FLGMOTORFLIM"/>
</dbReference>
<comment type="similarity">
    <text evidence="3">Belongs to the FliM family.</text>
</comment>
<dbReference type="NCBIfam" id="TIGR01397">
    <property type="entry name" value="fliM_switch"/>
    <property type="match status" value="1"/>
</dbReference>
<proteinExistence type="inferred from homology"/>
<evidence type="ECO:0000259" key="11">
    <source>
        <dbReference type="Pfam" id="PF01052"/>
    </source>
</evidence>
<dbReference type="PANTHER" id="PTHR30034">
    <property type="entry name" value="FLAGELLAR MOTOR SWITCH PROTEIN FLIM"/>
    <property type="match status" value="1"/>
</dbReference>
<keyword evidence="9" id="KW-0975">Bacterial flagellum</keyword>
<feature type="domain" description="Flagellar motor switch protein FliN-like C-terminal" evidence="11">
    <location>
        <begin position="256"/>
        <end position="324"/>
    </location>
</feature>
<dbReference type="Proteomes" id="UP000663505">
    <property type="component" value="Chromosome"/>
</dbReference>
<evidence type="ECO:0000256" key="6">
    <source>
        <dbReference type="ARBA" id="ARBA00022500"/>
    </source>
</evidence>
<dbReference type="GO" id="GO:0005886">
    <property type="term" value="C:plasma membrane"/>
    <property type="evidence" value="ECO:0007669"/>
    <property type="project" value="UniProtKB-SubCell"/>
</dbReference>
<comment type="subcellular location">
    <subcellularLocation>
        <location evidence="1">Bacterial flagellum basal body</location>
    </subcellularLocation>
    <subcellularLocation>
        <location evidence="2">Cell membrane</location>
        <topology evidence="2">Peripheral membrane protein</topology>
    </subcellularLocation>
</comment>
<dbReference type="Pfam" id="PF02154">
    <property type="entry name" value="FliM"/>
    <property type="match status" value="1"/>
</dbReference>
<evidence type="ECO:0000256" key="8">
    <source>
        <dbReference type="ARBA" id="ARBA00023136"/>
    </source>
</evidence>
<dbReference type="GO" id="GO:0050918">
    <property type="term" value="P:positive chemotaxis"/>
    <property type="evidence" value="ECO:0007669"/>
    <property type="project" value="TreeGrafter"/>
</dbReference>
<organism evidence="12 13">
    <name type="scientific">Alicyclobacillus mengziensis</name>
    <dbReference type="NCBI Taxonomy" id="2931921"/>
    <lineage>
        <taxon>Bacteria</taxon>
        <taxon>Bacillati</taxon>
        <taxon>Bacillota</taxon>
        <taxon>Bacilli</taxon>
        <taxon>Bacillales</taxon>
        <taxon>Alicyclobacillaceae</taxon>
        <taxon>Alicyclobacillus</taxon>
    </lineage>
</organism>
<sequence length="343" mass="38268">MSEVLSQSEIDALLSALTSGEVSADEIRGGDEPNRVRSYDFRRAMRFSKDHIRIVSRIHEHFSRLFTTYLSGQLRSVVQFTVESVDQVPYDEFIRSIPVLTVVQLMELSPLPGRIALEFNPQIVFSIVDRVMGGVMKGPYKERELTEIEQALFKKILAPIPNFIAESWKNIVELQPRLLSLESNPQFLQLTTPNETVLVISLGARIGPTTGFINICIPHLTVEPIMRELNAHRLLDEGRMSTGVDSSEAALQVAHHLSRASVDVAAILGETELSLSELLDLNEGDFIPLGNSIHDPVTIYVNGVPTFSGAVGQVRKRYGVQIQEEWKEAQSIESKRKAVPGRN</sequence>
<keyword evidence="5" id="KW-1003">Cell membrane</keyword>
<evidence type="ECO:0000256" key="2">
    <source>
        <dbReference type="ARBA" id="ARBA00004202"/>
    </source>
</evidence>
<protein>
    <recommendedName>
        <fullName evidence="4 10">Flagellar motor switch protein FliM</fullName>
    </recommendedName>
</protein>
<evidence type="ECO:0000256" key="9">
    <source>
        <dbReference type="ARBA" id="ARBA00023143"/>
    </source>
</evidence>
<dbReference type="InterPro" id="IPR036429">
    <property type="entry name" value="SpoA-like_sf"/>
</dbReference>
<accession>A0A9X7W3D7</accession>
<dbReference type="Gene3D" id="3.40.1550.10">
    <property type="entry name" value="CheC-like"/>
    <property type="match status" value="1"/>
</dbReference>
<evidence type="ECO:0000256" key="4">
    <source>
        <dbReference type="ARBA" id="ARBA00021898"/>
    </source>
</evidence>
<evidence type="ECO:0000256" key="3">
    <source>
        <dbReference type="ARBA" id="ARBA00011049"/>
    </source>
</evidence>
<keyword evidence="12" id="KW-0282">Flagellum</keyword>
<evidence type="ECO:0000256" key="7">
    <source>
        <dbReference type="ARBA" id="ARBA00022779"/>
    </source>
</evidence>
<dbReference type="Gene3D" id="2.30.330.10">
    <property type="entry name" value="SpoA-like"/>
    <property type="match status" value="1"/>
</dbReference>
<dbReference type="RefSeq" id="WP_206658884.1">
    <property type="nucleotide sequence ID" value="NZ_CP071182.1"/>
</dbReference>
<dbReference type="SUPFAM" id="SSF101801">
    <property type="entry name" value="Surface presentation of antigens (SPOA)"/>
    <property type="match status" value="1"/>
</dbReference>
<dbReference type="Pfam" id="PF01052">
    <property type="entry name" value="FliMN_C"/>
    <property type="match status" value="1"/>
</dbReference>
<dbReference type="PANTHER" id="PTHR30034:SF6">
    <property type="entry name" value="YOP PROTEINS TRANSLOCATION PROTEIN Q"/>
    <property type="match status" value="1"/>
</dbReference>
<dbReference type="InterPro" id="IPR028976">
    <property type="entry name" value="CheC-like_sf"/>
</dbReference>
<dbReference type="InterPro" id="IPR001689">
    <property type="entry name" value="Flag_FliM"/>
</dbReference>
<dbReference type="AlphaFoldDB" id="A0A9X7W3D7"/>
<keyword evidence="6" id="KW-0145">Chemotaxis</keyword>
<dbReference type="SUPFAM" id="SSF103039">
    <property type="entry name" value="CheC-like"/>
    <property type="match status" value="1"/>
</dbReference>
<evidence type="ECO:0000256" key="5">
    <source>
        <dbReference type="ARBA" id="ARBA00022475"/>
    </source>
</evidence>
<evidence type="ECO:0000256" key="1">
    <source>
        <dbReference type="ARBA" id="ARBA00004117"/>
    </source>
</evidence>
<dbReference type="GO" id="GO:0009425">
    <property type="term" value="C:bacterial-type flagellum basal body"/>
    <property type="evidence" value="ECO:0007669"/>
    <property type="project" value="UniProtKB-SubCell"/>
</dbReference>
<keyword evidence="13" id="KW-1185">Reference proteome</keyword>
<evidence type="ECO:0000313" key="13">
    <source>
        <dbReference type="Proteomes" id="UP000663505"/>
    </source>
</evidence>
<dbReference type="GO" id="GO:0003774">
    <property type="term" value="F:cytoskeletal motor activity"/>
    <property type="evidence" value="ECO:0007669"/>
    <property type="project" value="InterPro"/>
</dbReference>
<keyword evidence="12" id="KW-0969">Cilium</keyword>
<gene>
    <name evidence="12" type="primary">fliM</name>
    <name evidence="12" type="ORF">JZ786_12165</name>
</gene>
<dbReference type="CDD" id="cd17908">
    <property type="entry name" value="FliM"/>
    <property type="match status" value="1"/>
</dbReference>
<dbReference type="InterPro" id="IPR001543">
    <property type="entry name" value="FliN-like_C"/>
</dbReference>
<keyword evidence="12" id="KW-0966">Cell projection</keyword>
<dbReference type="EMBL" id="CP071182">
    <property type="protein sequence ID" value="QSO49575.1"/>
    <property type="molecule type" value="Genomic_DNA"/>
</dbReference>
<dbReference type="KEGG" id="afx:JZ786_12165"/>
<keyword evidence="7" id="KW-0283">Flagellar rotation</keyword>
<dbReference type="GO" id="GO:0071978">
    <property type="term" value="P:bacterial-type flagellum-dependent swarming motility"/>
    <property type="evidence" value="ECO:0007669"/>
    <property type="project" value="TreeGrafter"/>
</dbReference>
<keyword evidence="8" id="KW-0472">Membrane</keyword>
<dbReference type="PIRSF" id="PIRSF002888">
    <property type="entry name" value="FliM"/>
    <property type="match status" value="1"/>
</dbReference>
<evidence type="ECO:0000256" key="10">
    <source>
        <dbReference type="NCBIfam" id="TIGR01397"/>
    </source>
</evidence>
<evidence type="ECO:0000313" key="12">
    <source>
        <dbReference type="EMBL" id="QSO49575.1"/>
    </source>
</evidence>
<reference evidence="12 13" key="1">
    <citation type="submission" date="2021-02" db="EMBL/GenBank/DDBJ databases">
        <title>Alicyclobacillus curvatus sp. nov. and Alicyclobacillus mengziensis sp. nov., two acidophilic bacteria isolated from acid mine drainage.</title>
        <authorList>
            <person name="Huang Y."/>
        </authorList>
    </citation>
    <scope>NUCLEOTIDE SEQUENCE [LARGE SCALE GENOMIC DNA]</scope>
    <source>
        <strain evidence="12 13">S30H14</strain>
    </source>
</reference>